<reference evidence="2" key="1">
    <citation type="submission" date="2022-10" db="EMBL/GenBank/DDBJ databases">
        <title>The complete genomes of actinobacterial strains from the NBC collection.</title>
        <authorList>
            <person name="Joergensen T.S."/>
            <person name="Alvarez Arevalo M."/>
            <person name="Sterndorff E.B."/>
            <person name="Faurdal D."/>
            <person name="Vuksanovic O."/>
            <person name="Mourched A.-S."/>
            <person name="Charusanti P."/>
            <person name="Shaw S."/>
            <person name="Blin K."/>
            <person name="Weber T."/>
        </authorList>
    </citation>
    <scope>NUCLEOTIDE SEQUENCE</scope>
    <source>
        <strain evidence="2">NBC_00283</strain>
    </source>
</reference>
<organism evidence="2 3">
    <name type="scientific">Streptomyces goshikiensis</name>
    <dbReference type="NCBI Taxonomy" id="1942"/>
    <lineage>
        <taxon>Bacteria</taxon>
        <taxon>Bacillati</taxon>
        <taxon>Actinomycetota</taxon>
        <taxon>Actinomycetes</taxon>
        <taxon>Kitasatosporales</taxon>
        <taxon>Streptomycetaceae</taxon>
        <taxon>Streptomyces</taxon>
    </lineage>
</organism>
<dbReference type="Pfam" id="PF00348">
    <property type="entry name" value="polyprenyl_synt"/>
    <property type="match status" value="1"/>
</dbReference>
<dbReference type="EMBL" id="CP108057">
    <property type="protein sequence ID" value="WUO48812.1"/>
    <property type="molecule type" value="Genomic_DNA"/>
</dbReference>
<keyword evidence="3" id="KW-1185">Reference proteome</keyword>
<keyword evidence="1" id="KW-0808">Transferase</keyword>
<accession>A0ABZ1RRY2</accession>
<proteinExistence type="inferred from homology"/>
<evidence type="ECO:0000313" key="3">
    <source>
        <dbReference type="Proteomes" id="UP001432075"/>
    </source>
</evidence>
<dbReference type="SUPFAM" id="SSF48576">
    <property type="entry name" value="Terpenoid synthases"/>
    <property type="match status" value="1"/>
</dbReference>
<sequence>MELALDQLGPASEAVKASVVKLLRHQRLRHPLSVLPMLVHGVETGTLRPALPISALHVLWWTSACFLDDLADGHGAPLSAGLTQNEAVLASVISGTILPLRIIHSIPAPAPVHSALTAEIATGWTVGTEGQLRDIRADADNATRKSVIAAYRGKSGGPFSMITAMAAILSGAHPGRIARWREFGYVFGILWQMFNDQEDILSGRGEDLLNGTVTYLLTCALDDASPESRAHLLNLRTAARACPRARAELTGLLLDRPVLDRFREDLDGFRGEALRILDGLGGDAIQAGVLRRLVDDSARLLLEPAPAPAVAVPA</sequence>
<dbReference type="InterPro" id="IPR008949">
    <property type="entry name" value="Isoprenoid_synthase_dom_sf"/>
</dbReference>
<gene>
    <name evidence="2" type="ORF">OHU17_24895</name>
</gene>
<dbReference type="InterPro" id="IPR000092">
    <property type="entry name" value="Polyprenyl_synt"/>
</dbReference>
<dbReference type="Gene3D" id="1.10.600.10">
    <property type="entry name" value="Farnesyl Diphosphate Synthase"/>
    <property type="match status" value="1"/>
</dbReference>
<dbReference type="Proteomes" id="UP001432075">
    <property type="component" value="Chromosome"/>
</dbReference>
<comment type="similarity">
    <text evidence="1">Belongs to the FPP/GGPP synthase family.</text>
</comment>
<protein>
    <submittedName>
        <fullName evidence="2">Polyprenyl synthetase family protein</fullName>
    </submittedName>
</protein>
<evidence type="ECO:0000313" key="2">
    <source>
        <dbReference type="EMBL" id="WUO48812.1"/>
    </source>
</evidence>
<name>A0ABZ1RRY2_9ACTN</name>
<evidence type="ECO:0000256" key="1">
    <source>
        <dbReference type="RuleBase" id="RU004466"/>
    </source>
</evidence>
<dbReference type="RefSeq" id="WP_073796114.1">
    <property type="nucleotide sequence ID" value="NZ_BMVE01000005.1"/>
</dbReference>